<sequence>MVEKAEVDIRDAEIIAPNFKKRLSGVTSTIIQLVPVQRARGQKVAALGPGLPETLPHIRFRDLFALWSPPRGRRRRVWHARRNLEMLPAILMRDVLRMPIKIAFTSASQRRHTGWTKWLISKMDAVIATSGKTSAYLTVPNTVILHGIDTARFCPAENKTEAKAALGLDPHQKYAGCFGRVRHQKGTDLFVDTMIRLLPDRPGWSAIVAGRATGPHVEFENGLKAKVEAAGLADRIIFVGEHTNIQDWYKPVDLFVAPQRWEGFGLTPLEAMATGVPVVATDVGAFSELLVTGENETGIIIKPDTLDDMVFASAALMDDDTRRDAASRNALRHAQSNFSILNEVEALGKVYEDLLSRP</sequence>
<dbReference type="CDD" id="cd03801">
    <property type="entry name" value="GT4_PimA-like"/>
    <property type="match status" value="1"/>
</dbReference>
<dbReference type="EMBL" id="VIWP01000003">
    <property type="protein sequence ID" value="TWF54518.1"/>
    <property type="molecule type" value="Genomic_DNA"/>
</dbReference>
<dbReference type="Pfam" id="PF00534">
    <property type="entry name" value="Glycos_transf_1"/>
    <property type="match status" value="1"/>
</dbReference>
<evidence type="ECO:0000256" key="2">
    <source>
        <dbReference type="ARBA" id="ARBA00022676"/>
    </source>
</evidence>
<evidence type="ECO:0000256" key="1">
    <source>
        <dbReference type="ARBA" id="ARBA00009481"/>
    </source>
</evidence>
<keyword evidence="3 5" id="KW-0808">Transferase</keyword>
<evidence type="ECO:0000313" key="6">
    <source>
        <dbReference type="Proteomes" id="UP000320653"/>
    </source>
</evidence>
<dbReference type="RefSeq" id="WP_145636838.1">
    <property type="nucleotide sequence ID" value="NZ_VIWP01000003.1"/>
</dbReference>
<dbReference type="SUPFAM" id="SSF53756">
    <property type="entry name" value="UDP-Glycosyltransferase/glycogen phosphorylase"/>
    <property type="match status" value="1"/>
</dbReference>
<dbReference type="PANTHER" id="PTHR12526">
    <property type="entry name" value="GLYCOSYLTRANSFERASE"/>
    <property type="match status" value="1"/>
</dbReference>
<comment type="similarity">
    <text evidence="1">Belongs to the glycosyltransferase group 1 family. Glycosyltransferase 4 subfamily.</text>
</comment>
<accession>A0A561QVW2</accession>
<dbReference type="Gene3D" id="3.40.50.2000">
    <property type="entry name" value="Glycogen Phosphorylase B"/>
    <property type="match status" value="2"/>
</dbReference>
<comment type="caution">
    <text evidence="5">The sequence shown here is derived from an EMBL/GenBank/DDBJ whole genome shotgun (WGS) entry which is preliminary data.</text>
</comment>
<dbReference type="InterPro" id="IPR001296">
    <property type="entry name" value="Glyco_trans_1"/>
</dbReference>
<name>A0A561QVW2_9HYPH</name>
<dbReference type="OrthoDB" id="5490290at2"/>
<dbReference type="Proteomes" id="UP000320653">
    <property type="component" value="Unassembled WGS sequence"/>
</dbReference>
<feature type="domain" description="Glycosyl transferase family 1" evidence="4">
    <location>
        <begin position="159"/>
        <end position="330"/>
    </location>
</feature>
<proteinExistence type="inferred from homology"/>
<gene>
    <name evidence="5" type="ORF">FHW37_103386</name>
</gene>
<organism evidence="5 6">
    <name type="scientific">Neorhizobium alkalisoli</name>
    <dbReference type="NCBI Taxonomy" id="528178"/>
    <lineage>
        <taxon>Bacteria</taxon>
        <taxon>Pseudomonadati</taxon>
        <taxon>Pseudomonadota</taxon>
        <taxon>Alphaproteobacteria</taxon>
        <taxon>Hyphomicrobiales</taxon>
        <taxon>Rhizobiaceae</taxon>
        <taxon>Rhizobium/Agrobacterium group</taxon>
        <taxon>Neorhizobium</taxon>
    </lineage>
</organism>
<protein>
    <submittedName>
        <fullName evidence="5">Mannosyltransferase</fullName>
    </submittedName>
</protein>
<dbReference type="PANTHER" id="PTHR12526:SF640">
    <property type="entry name" value="COLANIC ACID BIOSYNTHESIS GLYCOSYLTRANSFERASE WCAL-RELATED"/>
    <property type="match status" value="1"/>
</dbReference>
<dbReference type="AlphaFoldDB" id="A0A561QVW2"/>
<keyword evidence="2 5" id="KW-0328">Glycosyltransferase</keyword>
<reference evidence="5 6" key="1">
    <citation type="submission" date="2019-06" db="EMBL/GenBank/DDBJ databases">
        <title>Sorghum-associated microbial communities from plants grown in Nebraska, USA.</title>
        <authorList>
            <person name="Schachtman D."/>
        </authorList>
    </citation>
    <scope>NUCLEOTIDE SEQUENCE [LARGE SCALE GENOMIC DNA]</scope>
    <source>
        <strain evidence="5 6">1225</strain>
    </source>
</reference>
<evidence type="ECO:0000259" key="4">
    <source>
        <dbReference type="Pfam" id="PF00534"/>
    </source>
</evidence>
<evidence type="ECO:0000256" key="3">
    <source>
        <dbReference type="ARBA" id="ARBA00022679"/>
    </source>
</evidence>
<dbReference type="GO" id="GO:0016757">
    <property type="term" value="F:glycosyltransferase activity"/>
    <property type="evidence" value="ECO:0007669"/>
    <property type="project" value="UniProtKB-KW"/>
</dbReference>
<keyword evidence="6" id="KW-1185">Reference proteome</keyword>
<evidence type="ECO:0000313" key="5">
    <source>
        <dbReference type="EMBL" id="TWF54518.1"/>
    </source>
</evidence>